<feature type="region of interest" description="Disordered" evidence="10">
    <location>
        <begin position="1"/>
        <end position="86"/>
    </location>
</feature>
<organism evidence="13 14">
    <name type="scientific">Branchiostoma floridae</name>
    <name type="common">Florida lancelet</name>
    <name type="synonym">Amphioxus</name>
    <dbReference type="NCBI Taxonomy" id="7739"/>
    <lineage>
        <taxon>Eukaryota</taxon>
        <taxon>Metazoa</taxon>
        <taxon>Chordata</taxon>
        <taxon>Cephalochordata</taxon>
        <taxon>Leptocardii</taxon>
        <taxon>Amphioxiformes</taxon>
        <taxon>Branchiostomatidae</taxon>
        <taxon>Branchiostoma</taxon>
    </lineage>
</organism>
<keyword evidence="6" id="KW-0677">Repeat</keyword>
<feature type="compositionally biased region" description="Low complexity" evidence="10">
    <location>
        <begin position="1"/>
        <end position="15"/>
    </location>
</feature>
<evidence type="ECO:0000256" key="4">
    <source>
        <dbReference type="ARBA" id="ARBA00022490"/>
    </source>
</evidence>
<gene>
    <name evidence="14" type="primary">LOC118417145</name>
</gene>
<dbReference type="GO" id="GO:0000932">
    <property type="term" value="C:P-body"/>
    <property type="evidence" value="ECO:0000318"/>
    <property type="project" value="GO_Central"/>
</dbReference>
<evidence type="ECO:0000256" key="1">
    <source>
        <dbReference type="ARBA" id="ARBA00004201"/>
    </source>
</evidence>
<keyword evidence="13" id="KW-1185">Reference proteome</keyword>
<comment type="similarity">
    <text evidence="2">Belongs to the WD repeat EDC4 family.</text>
</comment>
<dbReference type="Pfam" id="PF21289">
    <property type="entry name" value="EDC4_C"/>
    <property type="match status" value="1"/>
</dbReference>
<evidence type="ECO:0000256" key="6">
    <source>
        <dbReference type="ARBA" id="ARBA00022737"/>
    </source>
</evidence>
<evidence type="ECO:0000256" key="10">
    <source>
        <dbReference type="SAM" id="MobiDB-lite"/>
    </source>
</evidence>
<evidence type="ECO:0000259" key="12">
    <source>
        <dbReference type="Pfam" id="PF21289"/>
    </source>
</evidence>
<feature type="coiled-coil region" evidence="9">
    <location>
        <begin position="951"/>
        <end position="981"/>
    </location>
</feature>
<dbReference type="PANTHER" id="PTHR15598:SF5">
    <property type="entry name" value="ENHANCER OF MRNA-DECAPPING PROTEIN 4"/>
    <property type="match status" value="1"/>
</dbReference>
<reference evidence="13" key="1">
    <citation type="journal article" date="2020" name="Nat. Ecol. Evol.">
        <title>Deeply conserved synteny resolves early events in vertebrate evolution.</title>
        <authorList>
            <person name="Simakov O."/>
            <person name="Marletaz F."/>
            <person name="Yue J.X."/>
            <person name="O'Connell B."/>
            <person name="Jenkins J."/>
            <person name="Brandt A."/>
            <person name="Calef R."/>
            <person name="Tung C.H."/>
            <person name="Huang T.K."/>
            <person name="Schmutz J."/>
            <person name="Satoh N."/>
            <person name="Yu J.K."/>
            <person name="Putnam N.H."/>
            <person name="Green R.E."/>
            <person name="Rokhsar D.S."/>
        </authorList>
    </citation>
    <scope>NUCLEOTIDE SEQUENCE [LARGE SCALE GENOMIC DNA]</scope>
    <source>
        <strain evidence="13">S238N-H82</strain>
    </source>
</reference>
<dbReference type="InterPro" id="IPR015943">
    <property type="entry name" value="WD40/YVTN_repeat-like_dom_sf"/>
</dbReference>
<comment type="subcellular location">
    <subcellularLocation>
        <location evidence="1">Cytoplasm</location>
        <location evidence="1">P-body</location>
    </subcellularLocation>
</comment>
<dbReference type="InterPro" id="IPR049404">
    <property type="entry name" value="EDC4_C"/>
</dbReference>
<feature type="region of interest" description="Disordered" evidence="10">
    <location>
        <begin position="696"/>
        <end position="949"/>
    </location>
</feature>
<dbReference type="FunFam" id="1.10.220.100:FF:000001">
    <property type="entry name" value="Enhancer of mRNA-decapping protein 4"/>
    <property type="match status" value="1"/>
</dbReference>
<proteinExistence type="inferred from homology"/>
<evidence type="ECO:0000256" key="3">
    <source>
        <dbReference type="ARBA" id="ARBA00015762"/>
    </source>
</evidence>
<feature type="domain" description="Enhancer of mRNA-decapping protein 4 WD40 repeat region" evidence="11">
    <location>
        <begin position="128"/>
        <end position="466"/>
    </location>
</feature>
<dbReference type="OrthoDB" id="21128at2759"/>
<protein>
    <recommendedName>
        <fullName evidence="3">Enhancer of mRNA-decapping protein 4</fullName>
    </recommendedName>
</protein>
<evidence type="ECO:0000256" key="8">
    <source>
        <dbReference type="PROSITE-ProRule" id="PRU00221"/>
    </source>
</evidence>
<dbReference type="GO" id="GO:0031087">
    <property type="term" value="P:deadenylation-independent decapping of nuclear-transcribed mRNA"/>
    <property type="evidence" value="ECO:0000318"/>
    <property type="project" value="GO_Central"/>
</dbReference>
<dbReference type="SMART" id="SM00320">
    <property type="entry name" value="WD40"/>
    <property type="match status" value="3"/>
</dbReference>
<evidence type="ECO:0000256" key="7">
    <source>
        <dbReference type="ARBA" id="ARBA00023054"/>
    </source>
</evidence>
<evidence type="ECO:0000259" key="11">
    <source>
        <dbReference type="Pfam" id="PF16529"/>
    </source>
</evidence>
<dbReference type="OMA" id="TREHMGT"/>
<evidence type="ECO:0000313" key="13">
    <source>
        <dbReference type="Proteomes" id="UP000001554"/>
    </source>
</evidence>
<feature type="region of interest" description="Disordered" evidence="10">
    <location>
        <begin position="582"/>
        <end position="629"/>
    </location>
</feature>
<feature type="compositionally biased region" description="Low complexity" evidence="10">
    <location>
        <begin position="36"/>
        <end position="59"/>
    </location>
</feature>
<feature type="compositionally biased region" description="Pro residues" evidence="10">
    <location>
        <begin position="718"/>
        <end position="735"/>
    </location>
</feature>
<accession>A0A9J7LAA4</accession>
<dbReference type="RefSeq" id="XP_035678445.1">
    <property type="nucleotide sequence ID" value="XM_035822552.1"/>
</dbReference>
<dbReference type="PROSITE" id="PS50082">
    <property type="entry name" value="WD_REPEATS_2"/>
    <property type="match status" value="1"/>
</dbReference>
<feature type="compositionally biased region" description="Polar residues" evidence="10">
    <location>
        <begin position="764"/>
        <end position="779"/>
    </location>
</feature>
<dbReference type="Gene3D" id="2.130.10.10">
    <property type="entry name" value="YVTN repeat-like/Quinoprotein amine dehydrogenase"/>
    <property type="match status" value="1"/>
</dbReference>
<dbReference type="PANTHER" id="PTHR15598">
    <property type="entry name" value="ENHANCER OF MRNA-DECAPPING PROTEIN 4"/>
    <property type="match status" value="1"/>
</dbReference>
<keyword evidence="4" id="KW-0963">Cytoplasm</keyword>
<dbReference type="Proteomes" id="UP000001554">
    <property type="component" value="Chromosome 6"/>
</dbReference>
<dbReference type="Gene3D" id="6.10.140.270">
    <property type="match status" value="1"/>
</dbReference>
<reference evidence="14" key="2">
    <citation type="submission" date="2025-08" db="UniProtKB">
        <authorList>
            <consortium name="RefSeq"/>
        </authorList>
    </citation>
    <scope>IDENTIFICATION</scope>
    <source>
        <strain evidence="14">S238N-H82</strain>
        <tissue evidence="14">Testes</tissue>
    </source>
</reference>
<dbReference type="Gene3D" id="1.10.220.100">
    <property type="entry name" value="conserved c-terminal region of ge- 1"/>
    <property type="match status" value="1"/>
</dbReference>
<dbReference type="KEGG" id="bfo:118417145"/>
<feature type="compositionally biased region" description="Basic and acidic residues" evidence="10">
    <location>
        <begin position="851"/>
        <end position="862"/>
    </location>
</feature>
<feature type="domain" description="Enhancer of mRNA-decapping protein 4 C-terminal" evidence="12">
    <location>
        <begin position="1283"/>
        <end position="1403"/>
    </location>
</feature>
<dbReference type="InterPro" id="IPR044938">
    <property type="entry name" value="EDC4_C_sf"/>
</dbReference>
<dbReference type="InterPro" id="IPR045152">
    <property type="entry name" value="EDC4-like"/>
</dbReference>
<keyword evidence="7 9" id="KW-0175">Coiled coil</keyword>
<evidence type="ECO:0000256" key="5">
    <source>
        <dbReference type="ARBA" id="ARBA00022574"/>
    </source>
</evidence>
<keyword evidence="5 8" id="KW-0853">WD repeat</keyword>
<evidence type="ECO:0000256" key="9">
    <source>
        <dbReference type="SAM" id="Coils"/>
    </source>
</evidence>
<sequence length="1412" mass="153446">MDGGESSSTPSSLSTAEATQLLKDILNVGRTRDSDSSLSSARSMTSQNGAAEMGEAGSKASGGGGGEEEPDKPGEEERDATQEADQLTEDRQQILLQGDDTLGCVPIFGRDVDILSSSPPDGTSSTSGSSRVKVIPVANYDWEHKYYMGSLVAINNTYIAYALKGKSHVVRVINRQTAERTLLKGFVGSVTDLGFAHLGSSLLACTDQLGNLFIWQIYEDNQKIQYSKKLQVMRPESTPPSNNHRLVWCPYIPEDGSASDTASSVASSAEERGRILALTHDENTEVWDVELVISQFGSDTIQVKDVTTGYITVEGSSKAPIADCSLSPDGAVLATASQDGGVKFWQVNVYLESDDPPRCLHKWQPHGGQPLSCLLFLDNHKLADPNMPFWRFLITGADYNRELKVWCTVSWTCLQTLRFGSSPSPGLSSAEEEPCLKACMDLSASYLVLSDITRKVLYVLQVYQNADDGKAGIVSLAEYLLTQPLLSFAIADASLRKFKSVNAEVEVEEDMTGGEGDHSASNDTGVLLKLFCVHTKSLQELQVRFKPATAASRPHQPQSIGSVSQDDIALRDGLSDMSVETLTDAEGSTSDLRGEGSQASPSVLEGRADREGTPVAEETSPPPEDNAEEPMLLTPAAFTHAERGDHTMRSSGSSMSSFTAVTPMGNSVANSLDGSASAHSVAELQDILQASPESSLTLTPTSTKQGTPDGPSHVPTPTTLPLPPLSPPEQKPLPPAVHARSPDLISSTSTSTDTPAASEALEQMFQQESQPRPPSSGSSLEEVLSPRLRGAEGMSPRGRGAEGMSPRGRPEVAEEAEGATGGEERPDSGHEPVQDEYGLRWPRAPDITMETARDRGHVEEASRTAQPELVASQTSSPPREQDLHNGQPMGRSPELQGAAAALPTTRHDQVLPGRSTPPKTVSPRVHRTEENYREVASPRTPPKRQAAEVSSAQLEQVLLLLRQQQQELEQLRGDVQKQQAANQAVLTQAVTQQLKQLHVSTGTSVDKALQQHTQAERKRLDEALRERQDLDKQKQERLLSTVSQTLNSSITSKLEKCVKQEVKNSVLPAVTKSLDPVKDQLNVTMAQKLTATDSLMKENISKLVRAKTTVEAIGQSAAQAIQGPVQAAYKDAFQSTVVPMFEKACQSMFQQINDTFQRGTQDYLQQLEAHLAQQRQRQQQERDPVLTQLQGLVETFNSSASQLQDGITAGVKIELESQLQSTILNMQDVLISQVRRIVREEVSTALKEHQAALGESVVQAMRSRNVTPVPTPQADTQQLQMQIMALLRQGQFNTAFQQALTASDLSLVMFVCEAVSPAQVFSQSPCPLQQPVLLSLIQQLSVDLTHNTELKHRYLEESVMNLDLTHPVTCDHAAVVLSALCKKLNLFIQSEPNHKMIKNMRMLNMAAQSLMK</sequence>
<dbReference type="InterPro" id="IPR036322">
    <property type="entry name" value="WD40_repeat_dom_sf"/>
</dbReference>
<dbReference type="Pfam" id="PF16529">
    <property type="entry name" value="Ge1_WD40"/>
    <property type="match status" value="1"/>
</dbReference>
<dbReference type="SUPFAM" id="SSF50978">
    <property type="entry name" value="WD40 repeat-like"/>
    <property type="match status" value="1"/>
</dbReference>
<feature type="compositionally biased region" description="Basic and acidic residues" evidence="10">
    <location>
        <begin position="822"/>
        <end position="833"/>
    </location>
</feature>
<feature type="compositionally biased region" description="Basic and acidic residues" evidence="10">
    <location>
        <begin position="71"/>
        <end position="81"/>
    </location>
</feature>
<dbReference type="GeneID" id="118417145"/>
<evidence type="ECO:0000256" key="2">
    <source>
        <dbReference type="ARBA" id="ARBA00009639"/>
    </source>
</evidence>
<feature type="compositionally biased region" description="Polar residues" evidence="10">
    <location>
        <begin position="582"/>
        <end position="601"/>
    </location>
</feature>
<name>A0A9J7LAA4_BRAFL</name>
<dbReference type="InterPro" id="IPR001680">
    <property type="entry name" value="WD40_rpt"/>
</dbReference>
<feature type="repeat" description="WD" evidence="8">
    <location>
        <begin position="314"/>
        <end position="348"/>
    </location>
</feature>
<dbReference type="InterPro" id="IPR032401">
    <property type="entry name" value="EDC4_WD40"/>
</dbReference>
<evidence type="ECO:0000313" key="14">
    <source>
        <dbReference type="RefSeq" id="XP_035678445.1"/>
    </source>
</evidence>